<comment type="caution">
    <text evidence="3">The sequence shown here is derived from an EMBL/GenBank/DDBJ whole genome shotgun (WGS) entry which is preliminary data.</text>
</comment>
<dbReference type="GO" id="GO:0061503">
    <property type="term" value="F:tRNA threonylcarbamoyladenosine dehydratase"/>
    <property type="evidence" value="ECO:0007669"/>
    <property type="project" value="TreeGrafter"/>
</dbReference>
<gene>
    <name evidence="3" type="ORF">FB45DRAFT_1124927</name>
</gene>
<accession>A0AAD7FW39</accession>
<proteinExistence type="predicted"/>
<keyword evidence="1" id="KW-1133">Transmembrane helix</keyword>
<evidence type="ECO:0000313" key="3">
    <source>
        <dbReference type="EMBL" id="KAJ7641297.1"/>
    </source>
</evidence>
<dbReference type="PANTHER" id="PTHR43267">
    <property type="entry name" value="TRNA THREONYLCARBAMOYLADENOSINE DEHYDRATASE"/>
    <property type="match status" value="1"/>
</dbReference>
<dbReference type="InterPro" id="IPR035985">
    <property type="entry name" value="Ubiquitin-activating_enz"/>
</dbReference>
<evidence type="ECO:0000256" key="1">
    <source>
        <dbReference type="SAM" id="Phobius"/>
    </source>
</evidence>
<keyword evidence="1" id="KW-0472">Membrane</keyword>
<dbReference type="GO" id="GO:0005741">
    <property type="term" value="C:mitochondrial outer membrane"/>
    <property type="evidence" value="ECO:0007669"/>
    <property type="project" value="TreeGrafter"/>
</dbReference>
<feature type="transmembrane region" description="Helical" evidence="1">
    <location>
        <begin position="12"/>
        <end position="34"/>
    </location>
</feature>
<reference evidence="3" key="1">
    <citation type="submission" date="2023-03" db="EMBL/GenBank/DDBJ databases">
        <title>Massive genome expansion in bonnet fungi (Mycena s.s.) driven by repeated elements and novel gene families across ecological guilds.</title>
        <authorList>
            <consortium name="Lawrence Berkeley National Laboratory"/>
            <person name="Harder C.B."/>
            <person name="Miyauchi S."/>
            <person name="Viragh M."/>
            <person name="Kuo A."/>
            <person name="Thoen E."/>
            <person name="Andreopoulos B."/>
            <person name="Lu D."/>
            <person name="Skrede I."/>
            <person name="Drula E."/>
            <person name="Henrissat B."/>
            <person name="Morin E."/>
            <person name="Kohler A."/>
            <person name="Barry K."/>
            <person name="LaButti K."/>
            <person name="Morin E."/>
            <person name="Salamov A."/>
            <person name="Lipzen A."/>
            <person name="Mereny Z."/>
            <person name="Hegedus B."/>
            <person name="Baldrian P."/>
            <person name="Stursova M."/>
            <person name="Weitz H."/>
            <person name="Taylor A."/>
            <person name="Grigoriev I.V."/>
            <person name="Nagy L.G."/>
            <person name="Martin F."/>
            <person name="Kauserud H."/>
        </authorList>
    </citation>
    <scope>NUCLEOTIDE SEQUENCE</scope>
    <source>
        <strain evidence="3">9284</strain>
    </source>
</reference>
<keyword evidence="4" id="KW-1185">Reference proteome</keyword>
<dbReference type="GO" id="GO:0008641">
    <property type="term" value="F:ubiquitin-like modifier activating enzyme activity"/>
    <property type="evidence" value="ECO:0007669"/>
    <property type="project" value="InterPro"/>
</dbReference>
<dbReference type="AlphaFoldDB" id="A0AAD7FW39"/>
<name>A0AAD7FW39_9AGAR</name>
<dbReference type="InterPro" id="IPR000594">
    <property type="entry name" value="ThiF_NAD_FAD-bd"/>
</dbReference>
<evidence type="ECO:0000313" key="4">
    <source>
        <dbReference type="Proteomes" id="UP001221142"/>
    </source>
</evidence>
<organism evidence="3 4">
    <name type="scientific">Roridomyces roridus</name>
    <dbReference type="NCBI Taxonomy" id="1738132"/>
    <lineage>
        <taxon>Eukaryota</taxon>
        <taxon>Fungi</taxon>
        <taxon>Dikarya</taxon>
        <taxon>Basidiomycota</taxon>
        <taxon>Agaricomycotina</taxon>
        <taxon>Agaricomycetes</taxon>
        <taxon>Agaricomycetidae</taxon>
        <taxon>Agaricales</taxon>
        <taxon>Marasmiineae</taxon>
        <taxon>Mycenaceae</taxon>
        <taxon>Roridomyces</taxon>
    </lineage>
</organism>
<dbReference type="PANTHER" id="PTHR43267:SF2">
    <property type="entry name" value="TRNA THREONYLCARBAMOYLADENOSINE DEHYDRATASE 1-RELATED"/>
    <property type="match status" value="1"/>
</dbReference>
<evidence type="ECO:0000259" key="2">
    <source>
        <dbReference type="Pfam" id="PF00899"/>
    </source>
</evidence>
<keyword evidence="1" id="KW-0812">Transmembrane</keyword>
<dbReference type="SUPFAM" id="SSF69572">
    <property type="entry name" value="Activating enzymes of the ubiquitin-like proteins"/>
    <property type="match status" value="1"/>
</dbReference>
<dbReference type="Pfam" id="PF00899">
    <property type="entry name" value="ThiF"/>
    <property type="match status" value="1"/>
</dbReference>
<protein>
    <recommendedName>
        <fullName evidence="2">THIF-type NAD/FAD binding fold domain-containing protein</fullName>
    </recommendedName>
</protein>
<dbReference type="Proteomes" id="UP001221142">
    <property type="component" value="Unassembled WGS sequence"/>
</dbReference>
<dbReference type="Gene3D" id="3.40.50.720">
    <property type="entry name" value="NAD(P)-binding Rossmann-like Domain"/>
    <property type="match status" value="2"/>
</dbReference>
<dbReference type="InterPro" id="IPR045886">
    <property type="entry name" value="ThiF/MoeB/HesA"/>
</dbReference>
<dbReference type="GO" id="GO:0061504">
    <property type="term" value="P:cyclic threonylcarbamoyladenosine biosynthetic process"/>
    <property type="evidence" value="ECO:0007669"/>
    <property type="project" value="TreeGrafter"/>
</dbReference>
<sequence>MDGFNAPSHRAQLISAAVIASATTAALISLYSAFSKRARRHDLDQDILRSISRTSNEENNALFDGSKKLPAPTELPTPVYDEDLIQEQLARNYAFFGDEAMAKIRGGTVVVVGCGGVGSWAAVMLVRSFRGVSKIRLIDFDYVTLSSLNRHATATLTDVGTPKVKHLAKGGRRGSDLNGADWVVDKSRPAQILPRAQDKSLLFHGRGRENDPTRIQISDISYTIYDPLARSVRRGLRLKGVTTGIPVVYSTEVPSDVKLLPLPEEEFQKGNVKELGVFDDFRVRILPVLGPLPALFGLHIATYILCALADKPIANPLPIKNRRKVYGSLLRDLLQRESRRAGEQLNRLPISEDDVGLIFEDVYRGRSVIPPHLVPVHPMLVRWDPASPVGLENCVPMERAEAQRHERETEGKTPEEVWGDEVAAVVEKRRREIRAAMEWVM</sequence>
<dbReference type="EMBL" id="JARKIF010000004">
    <property type="protein sequence ID" value="KAJ7641297.1"/>
    <property type="molecule type" value="Genomic_DNA"/>
</dbReference>
<feature type="domain" description="THIF-type NAD/FAD binding fold" evidence="2">
    <location>
        <begin position="90"/>
        <end position="168"/>
    </location>
</feature>